<name>A0A918I378_9ACTN</name>
<accession>A0A918I378</accession>
<dbReference type="AlphaFoldDB" id="A0A918I378"/>
<protein>
    <submittedName>
        <fullName evidence="2">Uncharacterized protein</fullName>
    </submittedName>
</protein>
<sequence length="130" mass="15082">MTTITRNRDIPAPYGCRWCGDEKRRHGKQWVPTIGLHSWHEPTQEQIKERMWCRRSIRLSLAPTQYHATTAWAADHTGESADPYCADCKTDGCRPWQRIQDRLNHQRWGLPRVPRGGQPGGWGGYEAEPF</sequence>
<keyword evidence="3" id="KW-1185">Reference proteome</keyword>
<evidence type="ECO:0000313" key="3">
    <source>
        <dbReference type="Proteomes" id="UP000636661"/>
    </source>
</evidence>
<gene>
    <name evidence="2" type="ORF">GCM10010274_58670</name>
</gene>
<evidence type="ECO:0000313" key="2">
    <source>
        <dbReference type="EMBL" id="GGU62167.1"/>
    </source>
</evidence>
<feature type="region of interest" description="Disordered" evidence="1">
    <location>
        <begin position="109"/>
        <end position="130"/>
    </location>
</feature>
<dbReference type="RefSeq" id="WP_189554301.1">
    <property type="nucleotide sequence ID" value="NZ_BMTP01000020.1"/>
</dbReference>
<comment type="caution">
    <text evidence="2">The sequence shown here is derived from an EMBL/GenBank/DDBJ whole genome shotgun (WGS) entry which is preliminary data.</text>
</comment>
<dbReference type="Proteomes" id="UP000636661">
    <property type="component" value="Unassembled WGS sequence"/>
</dbReference>
<organism evidence="2 3">
    <name type="scientific">Streptomyces lavendofoliae</name>
    <dbReference type="NCBI Taxonomy" id="67314"/>
    <lineage>
        <taxon>Bacteria</taxon>
        <taxon>Bacillati</taxon>
        <taxon>Actinomycetota</taxon>
        <taxon>Actinomycetes</taxon>
        <taxon>Kitasatosporales</taxon>
        <taxon>Streptomycetaceae</taxon>
        <taxon>Streptomyces</taxon>
    </lineage>
</organism>
<proteinExistence type="predicted"/>
<evidence type="ECO:0000256" key="1">
    <source>
        <dbReference type="SAM" id="MobiDB-lite"/>
    </source>
</evidence>
<dbReference type="EMBL" id="BMTP01000020">
    <property type="protein sequence ID" value="GGU62167.1"/>
    <property type="molecule type" value="Genomic_DNA"/>
</dbReference>
<reference evidence="2" key="1">
    <citation type="journal article" date="2014" name="Int. J. Syst. Evol. Microbiol.">
        <title>Complete genome sequence of Corynebacterium casei LMG S-19264T (=DSM 44701T), isolated from a smear-ripened cheese.</title>
        <authorList>
            <consortium name="US DOE Joint Genome Institute (JGI-PGF)"/>
            <person name="Walter F."/>
            <person name="Albersmeier A."/>
            <person name="Kalinowski J."/>
            <person name="Ruckert C."/>
        </authorList>
    </citation>
    <scope>NUCLEOTIDE SEQUENCE</scope>
    <source>
        <strain evidence="2">JCM 4391</strain>
    </source>
</reference>
<reference evidence="2" key="2">
    <citation type="submission" date="2020-09" db="EMBL/GenBank/DDBJ databases">
        <authorList>
            <person name="Sun Q."/>
            <person name="Ohkuma M."/>
        </authorList>
    </citation>
    <scope>NUCLEOTIDE SEQUENCE</scope>
    <source>
        <strain evidence="2">JCM 4391</strain>
    </source>
</reference>